<accession>A0AA88TGK0</accession>
<dbReference type="EMBL" id="JAUYZG010000021">
    <property type="protein sequence ID" value="KAK2874857.1"/>
    <property type="molecule type" value="Genomic_DNA"/>
</dbReference>
<name>A0AA88TGK0_9TELE</name>
<protein>
    <submittedName>
        <fullName evidence="1">Uncharacterized protein</fullName>
    </submittedName>
</protein>
<sequence>MEFVIVGAEQCWMARCGAQWSQRGLRQLSVPKDMHNKTPSLLKAGAEKRSRHTAGVLDAYRSHMRNKRPQTEGELCSLQSASVREEFEKKGDFLFPQWEAPPLQAGVTQATHPALISIFPSSLLTLNDSSSFFTCSHWWSPAWIAEGGKVPPCVLGVEGVVSVTLQKQSLCSQSKAGPLAFLGMPVQRSFLSLVALYPLT</sequence>
<keyword evidence="2" id="KW-1185">Reference proteome</keyword>
<organism evidence="1 2">
    <name type="scientific">Cirrhinus molitorella</name>
    <name type="common">mud carp</name>
    <dbReference type="NCBI Taxonomy" id="172907"/>
    <lineage>
        <taxon>Eukaryota</taxon>
        <taxon>Metazoa</taxon>
        <taxon>Chordata</taxon>
        <taxon>Craniata</taxon>
        <taxon>Vertebrata</taxon>
        <taxon>Euteleostomi</taxon>
        <taxon>Actinopterygii</taxon>
        <taxon>Neopterygii</taxon>
        <taxon>Teleostei</taxon>
        <taxon>Ostariophysi</taxon>
        <taxon>Cypriniformes</taxon>
        <taxon>Cyprinidae</taxon>
        <taxon>Labeoninae</taxon>
        <taxon>Labeonini</taxon>
        <taxon>Cirrhinus</taxon>
    </lineage>
</organism>
<evidence type="ECO:0000313" key="2">
    <source>
        <dbReference type="Proteomes" id="UP001187343"/>
    </source>
</evidence>
<evidence type="ECO:0000313" key="1">
    <source>
        <dbReference type="EMBL" id="KAK2874857.1"/>
    </source>
</evidence>
<proteinExistence type="predicted"/>
<gene>
    <name evidence="1" type="ORF">Q8A67_022010</name>
</gene>
<dbReference type="AlphaFoldDB" id="A0AA88TGK0"/>
<dbReference type="Proteomes" id="UP001187343">
    <property type="component" value="Unassembled WGS sequence"/>
</dbReference>
<comment type="caution">
    <text evidence="1">The sequence shown here is derived from an EMBL/GenBank/DDBJ whole genome shotgun (WGS) entry which is preliminary data.</text>
</comment>
<reference evidence="1" key="1">
    <citation type="submission" date="2023-08" db="EMBL/GenBank/DDBJ databases">
        <title>Chromosome-level Genome Assembly of mud carp (Cirrhinus molitorella).</title>
        <authorList>
            <person name="Liu H."/>
        </authorList>
    </citation>
    <scope>NUCLEOTIDE SEQUENCE</scope>
    <source>
        <strain evidence="1">Prfri</strain>
        <tissue evidence="1">Muscle</tissue>
    </source>
</reference>